<evidence type="ECO:0000313" key="3">
    <source>
        <dbReference type="Proteomes" id="UP001601992"/>
    </source>
</evidence>
<name>A0ABW6RYN6_9NOCA</name>
<proteinExistence type="predicted"/>
<sequence>MMNTPAQEHISAVEKIIGRAELAAASSPATATGWIHCSPTADITVPMSASDRGTAAKLTRDTLVAAGVRSDDRVVVALNNDGEPAGALIAGAAADVAAAVVNTGARGRMRLVKVIETVRANVLVITPTGAADLLARLHMEFLADPLDLELRLLVLTGEIADAKTARHLATEFGADVVNVFTDPVTSVPVAHHSNGSLVPTAPTQLTLVQLDSEKPLDPADTATLGEVVVRHEWHEKLSGVAVRTGYLARYGEDGRIQAPEHTAGDHILVRGRWLSIPNLTAALRRIDGITQWRLEVSRRGTLDATTLTVSFNRDSLVGNPMWRGRVEQALSALTPVSIAVTVDPTVREEPAAPVIADHRGHHLGERATVTTNSAQSHAG</sequence>
<dbReference type="Gene3D" id="3.40.50.12780">
    <property type="entry name" value="N-terminal domain of ligase-like"/>
    <property type="match status" value="1"/>
</dbReference>
<evidence type="ECO:0000313" key="2">
    <source>
        <dbReference type="EMBL" id="MFF3569145.1"/>
    </source>
</evidence>
<evidence type="ECO:0000256" key="1">
    <source>
        <dbReference type="SAM" id="MobiDB-lite"/>
    </source>
</evidence>
<feature type="compositionally biased region" description="Polar residues" evidence="1">
    <location>
        <begin position="368"/>
        <end position="379"/>
    </location>
</feature>
<reference evidence="2 3" key="1">
    <citation type="submission" date="2024-10" db="EMBL/GenBank/DDBJ databases">
        <title>The Natural Products Discovery Center: Release of the First 8490 Sequenced Strains for Exploring Actinobacteria Biosynthetic Diversity.</title>
        <authorList>
            <person name="Kalkreuter E."/>
            <person name="Kautsar S.A."/>
            <person name="Yang D."/>
            <person name="Bader C.D."/>
            <person name="Teijaro C.N."/>
            <person name="Fluegel L."/>
            <person name="Davis C.M."/>
            <person name="Simpson J.R."/>
            <person name="Lauterbach L."/>
            <person name="Steele A.D."/>
            <person name="Gui C."/>
            <person name="Meng S."/>
            <person name="Li G."/>
            <person name="Viehrig K."/>
            <person name="Ye F."/>
            <person name="Su P."/>
            <person name="Kiefer A.F."/>
            <person name="Nichols A."/>
            <person name="Cepeda A.J."/>
            <person name="Yan W."/>
            <person name="Fan B."/>
            <person name="Jiang Y."/>
            <person name="Adhikari A."/>
            <person name="Zheng C.-J."/>
            <person name="Schuster L."/>
            <person name="Cowan T.M."/>
            <person name="Smanski M.J."/>
            <person name="Chevrette M.G."/>
            <person name="De Carvalho L.P.S."/>
            <person name="Shen B."/>
        </authorList>
    </citation>
    <scope>NUCLEOTIDE SEQUENCE [LARGE SCALE GENOMIC DNA]</scope>
    <source>
        <strain evidence="2 3">NPDC002593</strain>
    </source>
</reference>
<dbReference type="RefSeq" id="WP_387403889.1">
    <property type="nucleotide sequence ID" value="NZ_JBIAQY010000004.1"/>
</dbReference>
<dbReference type="EMBL" id="JBIAQY010000004">
    <property type="protein sequence ID" value="MFF3569145.1"/>
    <property type="molecule type" value="Genomic_DNA"/>
</dbReference>
<dbReference type="Proteomes" id="UP001601992">
    <property type="component" value="Unassembled WGS sequence"/>
</dbReference>
<gene>
    <name evidence="2" type="ORF">ACFYXQ_15335</name>
</gene>
<dbReference type="SUPFAM" id="SSF56801">
    <property type="entry name" value="Acetyl-CoA synthetase-like"/>
    <property type="match status" value="1"/>
</dbReference>
<comment type="caution">
    <text evidence="2">The sequence shown here is derived from an EMBL/GenBank/DDBJ whole genome shotgun (WGS) entry which is preliminary data.</text>
</comment>
<dbReference type="InterPro" id="IPR042099">
    <property type="entry name" value="ANL_N_sf"/>
</dbReference>
<keyword evidence="3" id="KW-1185">Reference proteome</keyword>
<protein>
    <submittedName>
        <fullName evidence="2">Uncharacterized protein</fullName>
    </submittedName>
</protein>
<organism evidence="2 3">
    <name type="scientific">Nocardia jiangxiensis</name>
    <dbReference type="NCBI Taxonomy" id="282685"/>
    <lineage>
        <taxon>Bacteria</taxon>
        <taxon>Bacillati</taxon>
        <taxon>Actinomycetota</taxon>
        <taxon>Actinomycetes</taxon>
        <taxon>Mycobacteriales</taxon>
        <taxon>Nocardiaceae</taxon>
        <taxon>Nocardia</taxon>
    </lineage>
</organism>
<feature type="region of interest" description="Disordered" evidence="1">
    <location>
        <begin position="360"/>
        <end position="379"/>
    </location>
</feature>
<accession>A0ABW6RYN6</accession>